<sequence>MAKLRADKKNYKKAFTVHANSYDNWNIGSPYSRRLLLCYCVECGLKCLIMENDNIYTISQADDETAKILGSHD</sequence>
<evidence type="ECO:0000313" key="1">
    <source>
        <dbReference type="EMBL" id="EKC69465.1"/>
    </source>
</evidence>
<accession>K1TTE2</accession>
<organism evidence="1">
    <name type="scientific">human gut metagenome</name>
    <dbReference type="NCBI Taxonomy" id="408170"/>
    <lineage>
        <taxon>unclassified sequences</taxon>
        <taxon>metagenomes</taxon>
        <taxon>organismal metagenomes</taxon>
    </lineage>
</organism>
<proteinExistence type="predicted"/>
<dbReference type="AlphaFoldDB" id="K1TTE2"/>
<comment type="caution">
    <text evidence="1">The sequence shown here is derived from an EMBL/GenBank/DDBJ whole genome shotgun (WGS) entry which is preliminary data.</text>
</comment>
<dbReference type="EMBL" id="AJWY01005493">
    <property type="protein sequence ID" value="EKC69465.1"/>
    <property type="molecule type" value="Genomic_DNA"/>
</dbReference>
<protein>
    <submittedName>
        <fullName evidence="1">Uncharacterized protein</fullName>
    </submittedName>
</protein>
<feature type="non-terminal residue" evidence="1">
    <location>
        <position position="73"/>
    </location>
</feature>
<name>K1TTE2_9ZZZZ</name>
<reference evidence="1" key="1">
    <citation type="journal article" date="2013" name="Environ. Microbiol.">
        <title>Microbiota from the distal guts of lean and obese adolescents exhibit partial functional redundancy besides clear differences in community structure.</title>
        <authorList>
            <person name="Ferrer M."/>
            <person name="Ruiz A."/>
            <person name="Lanza F."/>
            <person name="Haange S.B."/>
            <person name="Oberbach A."/>
            <person name="Till H."/>
            <person name="Bargiela R."/>
            <person name="Campoy C."/>
            <person name="Segura M.T."/>
            <person name="Richter M."/>
            <person name="von Bergen M."/>
            <person name="Seifert J."/>
            <person name="Suarez A."/>
        </authorList>
    </citation>
    <scope>NUCLEOTIDE SEQUENCE</scope>
</reference>
<gene>
    <name evidence="1" type="ORF">LEA_08276</name>
</gene>